<gene>
    <name evidence="5" type="ORF">AUEXF2481DRAFT_700078</name>
</gene>
<dbReference type="InterPro" id="IPR013105">
    <property type="entry name" value="TPR_2"/>
</dbReference>
<dbReference type="Proteomes" id="UP000030641">
    <property type="component" value="Unassembled WGS sequence"/>
</dbReference>
<evidence type="ECO:0000313" key="5">
    <source>
        <dbReference type="EMBL" id="KEQ98926.1"/>
    </source>
</evidence>
<dbReference type="CDD" id="cd20071">
    <property type="entry name" value="SET_SMYD"/>
    <property type="match status" value="1"/>
</dbReference>
<dbReference type="PANTHER" id="PTHR47643">
    <property type="entry name" value="TPR DOMAIN PROTEIN (AFU_ORTHOLOGUE AFUA_5G12710)"/>
    <property type="match status" value="1"/>
</dbReference>
<dbReference type="SUPFAM" id="SSF82199">
    <property type="entry name" value="SET domain"/>
    <property type="match status" value="1"/>
</dbReference>
<proteinExistence type="predicted"/>
<evidence type="ECO:0000256" key="1">
    <source>
        <dbReference type="ARBA" id="ARBA00022737"/>
    </source>
</evidence>
<reference evidence="5 6" key="1">
    <citation type="journal article" date="2014" name="BMC Genomics">
        <title>Genome sequencing of four Aureobasidium pullulans varieties: biotechnological potential, stress tolerance, and description of new species.</title>
        <authorList>
            <person name="Gostin Ar C."/>
            <person name="Ohm R.A."/>
            <person name="Kogej T."/>
            <person name="Sonjak S."/>
            <person name="Turk M."/>
            <person name="Zajc J."/>
            <person name="Zalar P."/>
            <person name="Grube M."/>
            <person name="Sun H."/>
            <person name="Han J."/>
            <person name="Sharma A."/>
            <person name="Chiniquy J."/>
            <person name="Ngan C.Y."/>
            <person name="Lipzen A."/>
            <person name="Barry K."/>
            <person name="Grigoriev I.V."/>
            <person name="Gunde-Cimerman N."/>
        </authorList>
    </citation>
    <scope>NUCLEOTIDE SEQUENCE [LARGE SCALE GENOMIC DNA]</scope>
    <source>
        <strain evidence="5 6">EXF-2481</strain>
    </source>
</reference>
<feature type="repeat" description="TPR" evidence="3">
    <location>
        <begin position="272"/>
        <end position="305"/>
    </location>
</feature>
<evidence type="ECO:0000256" key="2">
    <source>
        <dbReference type="ARBA" id="ARBA00022803"/>
    </source>
</evidence>
<dbReference type="PROSITE" id="PS50280">
    <property type="entry name" value="SET"/>
    <property type="match status" value="1"/>
</dbReference>
<dbReference type="STRING" id="1043005.A0A074ZKC1"/>
<keyword evidence="1" id="KW-0677">Repeat</keyword>
<dbReference type="Gene3D" id="1.25.40.10">
    <property type="entry name" value="Tetratricopeptide repeat domain"/>
    <property type="match status" value="1"/>
</dbReference>
<dbReference type="OrthoDB" id="438641at2759"/>
<dbReference type="HOGENOM" id="CLU_009043_2_0_1"/>
<keyword evidence="2 3" id="KW-0802">TPR repeat</keyword>
<protein>
    <recommendedName>
        <fullName evidence="4">SET domain-containing protein</fullName>
    </recommendedName>
</protein>
<dbReference type="PANTHER" id="PTHR47643:SF2">
    <property type="entry name" value="TPR DOMAIN PROTEIN (AFU_ORTHOLOGUE AFUA_5G12710)"/>
    <property type="match status" value="1"/>
</dbReference>
<dbReference type="RefSeq" id="XP_013347703.1">
    <property type="nucleotide sequence ID" value="XM_013492249.1"/>
</dbReference>
<dbReference type="GeneID" id="25370817"/>
<organism evidence="5 6">
    <name type="scientific">Aureobasidium subglaciale (strain EXF-2481)</name>
    <name type="common">Aureobasidium pullulans var. subglaciale</name>
    <dbReference type="NCBI Taxonomy" id="1043005"/>
    <lineage>
        <taxon>Eukaryota</taxon>
        <taxon>Fungi</taxon>
        <taxon>Dikarya</taxon>
        <taxon>Ascomycota</taxon>
        <taxon>Pezizomycotina</taxon>
        <taxon>Dothideomycetes</taxon>
        <taxon>Dothideomycetidae</taxon>
        <taxon>Dothideales</taxon>
        <taxon>Saccotheciaceae</taxon>
        <taxon>Aureobasidium</taxon>
    </lineage>
</organism>
<dbReference type="SUPFAM" id="SSF48452">
    <property type="entry name" value="TPR-like"/>
    <property type="match status" value="1"/>
</dbReference>
<dbReference type="PROSITE" id="PS50005">
    <property type="entry name" value="TPR"/>
    <property type="match status" value="1"/>
</dbReference>
<feature type="domain" description="SET" evidence="4">
    <location>
        <begin position="350"/>
        <end position="524"/>
    </location>
</feature>
<evidence type="ECO:0000256" key="3">
    <source>
        <dbReference type="PROSITE-ProRule" id="PRU00339"/>
    </source>
</evidence>
<keyword evidence="6" id="KW-1185">Reference proteome</keyword>
<dbReference type="SMART" id="SM00317">
    <property type="entry name" value="SET"/>
    <property type="match status" value="1"/>
</dbReference>
<dbReference type="InterPro" id="IPR053209">
    <property type="entry name" value="Gramillin-biosynth_MTr"/>
</dbReference>
<evidence type="ECO:0000259" key="4">
    <source>
        <dbReference type="PROSITE" id="PS50280"/>
    </source>
</evidence>
<dbReference type="InterPro" id="IPR046341">
    <property type="entry name" value="SET_dom_sf"/>
</dbReference>
<evidence type="ECO:0000313" key="6">
    <source>
        <dbReference type="Proteomes" id="UP000030641"/>
    </source>
</evidence>
<dbReference type="InterPro" id="IPR011990">
    <property type="entry name" value="TPR-like_helical_dom_sf"/>
</dbReference>
<dbReference type="AlphaFoldDB" id="A0A074ZKC1"/>
<dbReference type="InterPro" id="IPR001214">
    <property type="entry name" value="SET_dom"/>
</dbReference>
<dbReference type="InParanoid" id="A0A074ZKC1"/>
<dbReference type="Pfam" id="PF07719">
    <property type="entry name" value="TPR_2"/>
    <property type="match status" value="1"/>
</dbReference>
<dbReference type="EMBL" id="KL584751">
    <property type="protein sequence ID" value="KEQ98926.1"/>
    <property type="molecule type" value="Genomic_DNA"/>
</dbReference>
<name>A0A074ZKC1_AURSE</name>
<dbReference type="SMART" id="SM00028">
    <property type="entry name" value="TPR"/>
    <property type="match status" value="2"/>
</dbReference>
<dbReference type="InterPro" id="IPR019734">
    <property type="entry name" value="TPR_rpt"/>
</dbReference>
<dbReference type="Pfam" id="PF00856">
    <property type="entry name" value="SET"/>
    <property type="match status" value="1"/>
</dbReference>
<accession>A0A074ZKC1</accession>
<sequence>MDIDLLSHHRSVLKREAMLRKIRQMGVPRRITHTRETLMREFIHRPMPFRPVAGSAARPVPADAYTPSYLPLAHLIKISLKDLQCETRHHGRFLLLRVFCQPFRKLAITAAVEDETEDVDKMSLYHAKDSLRAFEILPEGSVITIKEPFYKMEDNGAYTIRVDHPSDMGFLDPHNEMYPEEWKDPEDFQMTALEWKLEGNQAFAREEYLEAHRCYTRGLARADSHELDLKHDLLRNRSSANLRLSHYDQAISDAFFSLTSDQDDPEFRRKNSEAHCLRGRANYNLGHYTNALKSFKEMLQLSPSDANGKKGLARTEARLVEEHEGLYDFAEVVDEVIKNGYSADRASFISNTQMRQTEDRGQGLFATKEIRLGELIMCEKAFMTAHPSDDKPKSPMSGWLSSVQKVIDNPSQSSNMLGLYSGRVRSSTTSVPIIDGLPVVDTYEFLKILDLNGFSYEVGQETKPYGTTAHMSPTSPKSTGLWTHVSNANHSCLANATRSFIGDMIILRAARDIARDEEITIAYLNPQHLLAKRQRAFAGAWSFVCTCPLCDWERRTTVHAQELAENIETGLAFMGDKLHDTTLPDDSSILILAELLAEDLEDSYADHLLRRLPCLGMAHVWQWLSRIYLLQNNRAALGNSSYKVLLSYGYWVKVQDSIVRVELGYGIPAVGVVDAFMCLAHLAGEDDVELSSEFKAWARMIYKIVNGTPLGFELKYGD</sequence>
<dbReference type="OMA" id="HATWIGP"/>
<dbReference type="Gene3D" id="2.170.270.10">
    <property type="entry name" value="SET domain"/>
    <property type="match status" value="1"/>
</dbReference>